<protein>
    <submittedName>
        <fullName evidence="1">Uncharacterized protein</fullName>
    </submittedName>
</protein>
<dbReference type="AlphaFoldDB" id="A0A212LY58"/>
<gene>
    <name evidence="1" type="ORF">KL86SPO_50233</name>
</gene>
<proteinExistence type="predicted"/>
<name>A0A212LY58_9FIRM</name>
<evidence type="ECO:0000313" key="1">
    <source>
        <dbReference type="EMBL" id="SCM82462.1"/>
    </source>
</evidence>
<accession>A0A212LY58</accession>
<sequence>MSVKHFRSILEIMDYDKDENKNRLDDAKDLELVDLNEGEISKLRWLVLSYLNMFESILVAWQYSAANRKIIEAQFSYLFDPANGSDALSNFRRACGGTSCYPAIEAFAAHVQKEKQKRLIKKGNIV</sequence>
<organism evidence="1">
    <name type="scientific">uncultured Sporomusa sp</name>
    <dbReference type="NCBI Taxonomy" id="307249"/>
    <lineage>
        <taxon>Bacteria</taxon>
        <taxon>Bacillati</taxon>
        <taxon>Bacillota</taxon>
        <taxon>Negativicutes</taxon>
        <taxon>Selenomonadales</taxon>
        <taxon>Sporomusaceae</taxon>
        <taxon>Sporomusa</taxon>
        <taxon>environmental samples</taxon>
    </lineage>
</organism>
<dbReference type="RefSeq" id="WP_288185135.1">
    <property type="nucleotide sequence ID" value="NZ_LT608335.1"/>
</dbReference>
<reference evidence="1" key="1">
    <citation type="submission" date="2016-08" db="EMBL/GenBank/DDBJ databases">
        <authorList>
            <person name="Seilhamer J.J."/>
        </authorList>
    </citation>
    <scope>NUCLEOTIDE SEQUENCE</scope>
    <source>
        <strain evidence="1">86</strain>
    </source>
</reference>
<dbReference type="EMBL" id="FMJE01000005">
    <property type="protein sequence ID" value="SCM82462.1"/>
    <property type="molecule type" value="Genomic_DNA"/>
</dbReference>